<dbReference type="Proteomes" id="UP000010793">
    <property type="component" value="Chromosome"/>
</dbReference>
<feature type="compositionally biased region" description="Basic and acidic residues" evidence="1">
    <location>
        <begin position="43"/>
        <end position="69"/>
    </location>
</feature>
<dbReference type="EMBL" id="CP002873">
    <property type="protein sequence ID" value="AGA66404.1"/>
    <property type="molecule type" value="Genomic_DNA"/>
</dbReference>
<dbReference type="AlphaFoldDB" id="A0A3B6VMQ0"/>
<reference evidence="2 3" key="1">
    <citation type="journal article" date="2013" name="Genome Announc.">
        <title>Complete Genome Sequence of the Porcine Strain Brachyspira pilosicoli P43/6/78(T.).</title>
        <authorList>
            <person name="Lin C."/>
            <person name="den Bakker H.C."/>
            <person name="Suzuki H."/>
            <person name="Lefebure T."/>
            <person name="Ponnala L."/>
            <person name="Sun Q."/>
            <person name="Stanhope M.J."/>
            <person name="Wiedmann M."/>
            <person name="Duhamel G.E."/>
        </authorList>
    </citation>
    <scope>NUCLEOTIDE SEQUENCE [LARGE SCALE GENOMIC DNA]</scope>
    <source>
        <strain evidence="2 3">P43/6/78</strain>
    </source>
</reference>
<dbReference type="KEGG" id="bpip:BPP43_05800"/>
<evidence type="ECO:0000313" key="2">
    <source>
        <dbReference type="EMBL" id="AGA66404.1"/>
    </source>
</evidence>
<dbReference type="RefSeq" id="WP_015274393.1">
    <property type="nucleotide sequence ID" value="NC_019908.1"/>
</dbReference>
<name>A0A3B6VMQ0_BRAPL</name>
<keyword evidence="3" id="KW-1185">Reference proteome</keyword>
<feature type="region of interest" description="Disordered" evidence="1">
    <location>
        <begin position="29"/>
        <end position="69"/>
    </location>
</feature>
<accession>A0A3B6VMQ0</accession>
<proteinExistence type="predicted"/>
<gene>
    <name evidence="2" type="ORF">BPP43_05800</name>
</gene>
<sequence length="193" mass="22208">MFKKMITFIIILCTVGCRTLETAKESNNIKDNNNKTEINNNENNDKSETKENNNIKEEPLKEDDSKDKTLKYGEDSEIQSLYINGKKYYVLSADNIEDMTEDEIKNSSLVAPLKITEETIKGIDGIVIKYYDVQIFLGEQNRFGNTKVGLFEPQNRAWTIGEDKKRNNEIELKLSNSTVTITIKRGSISLRYY</sequence>
<organism evidence="2 3">
    <name type="scientific">Brachyspira pilosicoli P43/6/78</name>
    <dbReference type="NCBI Taxonomy" id="1042417"/>
    <lineage>
        <taxon>Bacteria</taxon>
        <taxon>Pseudomonadati</taxon>
        <taxon>Spirochaetota</taxon>
        <taxon>Spirochaetia</taxon>
        <taxon>Brachyspirales</taxon>
        <taxon>Brachyspiraceae</taxon>
        <taxon>Brachyspira</taxon>
    </lineage>
</organism>
<evidence type="ECO:0000256" key="1">
    <source>
        <dbReference type="SAM" id="MobiDB-lite"/>
    </source>
</evidence>
<protein>
    <submittedName>
        <fullName evidence="2">Uncharacterized protein</fullName>
    </submittedName>
</protein>
<evidence type="ECO:0000313" key="3">
    <source>
        <dbReference type="Proteomes" id="UP000010793"/>
    </source>
</evidence>